<dbReference type="InterPro" id="IPR017850">
    <property type="entry name" value="Alkaline_phosphatase_core_sf"/>
</dbReference>
<organism evidence="6 7">
    <name type="scientific">Thermomonospora cellulosilytica</name>
    <dbReference type="NCBI Taxonomy" id="1411118"/>
    <lineage>
        <taxon>Bacteria</taxon>
        <taxon>Bacillati</taxon>
        <taxon>Actinomycetota</taxon>
        <taxon>Actinomycetes</taxon>
        <taxon>Streptosporangiales</taxon>
        <taxon>Thermomonosporaceae</taxon>
        <taxon>Thermomonospora</taxon>
    </lineage>
</organism>
<feature type="domain" description="Sulfatase N-terminal" evidence="5">
    <location>
        <begin position="46"/>
        <end position="352"/>
    </location>
</feature>
<keyword evidence="2" id="KW-0732">Signal</keyword>
<proteinExistence type="inferred from homology"/>
<dbReference type="CDD" id="cd16147">
    <property type="entry name" value="G6S"/>
    <property type="match status" value="1"/>
</dbReference>
<protein>
    <submittedName>
        <fullName evidence="6">Arylsulfatase A-like enzyme</fullName>
    </submittedName>
</protein>
<name>A0A7W3R716_9ACTN</name>
<dbReference type="SUPFAM" id="SSF53649">
    <property type="entry name" value="Alkaline phosphatase-like"/>
    <property type="match status" value="1"/>
</dbReference>
<dbReference type="PROSITE" id="PS00523">
    <property type="entry name" value="SULFATASE_1"/>
    <property type="match status" value="1"/>
</dbReference>
<dbReference type="InterPro" id="IPR006311">
    <property type="entry name" value="TAT_signal"/>
</dbReference>
<sequence length="465" mass="51445">MIDANGGSGGPLLNRRRFLAGTAGLAAVAGVCGGTPRPVAASRRRPNILLIVTDDQPLGTEWATPSIRGATFTRAYATTPLCGPSRASILTGRYAHNHGVLQNARPQRLDQRTTLPYLLRERGGYRTAIFGKYLNGWRVRHAPPHFDEYAIMHPPLYENARWNVNGTIATHPAYTTSLIRQQAIDFLRRHRGGSHPWFLYVAPYAPHEPFLPEAAYADLEVPPWNGNPAVEETDKAGKPAYIRDADGTLEDGRYIRAAQLRSLRSVDDLFRALWNELAAQNALDDTLIIVVSDNGYCWADHGWTSKSVPYAPSTRIPLTIHWPAGGLRPGHRDDRLVANIDIAPTVLDAAGVAPAAGMDGRSLLRSGDRDGLLLEWWKEGGGQAGHSWAATVTRHFQYTEHYDLELDDGRIPEDGGEIVHREYYDLRTDPHQLTNLLHKATPETWRRLGIDRLSAQLATARATPA</sequence>
<dbReference type="PANTHER" id="PTHR43108:SF8">
    <property type="entry name" value="SD21168P"/>
    <property type="match status" value="1"/>
</dbReference>
<dbReference type="Proteomes" id="UP000539313">
    <property type="component" value="Unassembled WGS sequence"/>
</dbReference>
<keyword evidence="7" id="KW-1185">Reference proteome</keyword>
<dbReference type="AlphaFoldDB" id="A0A7W3R716"/>
<evidence type="ECO:0000256" key="4">
    <source>
        <dbReference type="ARBA" id="ARBA00023180"/>
    </source>
</evidence>
<dbReference type="GO" id="GO:0016787">
    <property type="term" value="F:hydrolase activity"/>
    <property type="evidence" value="ECO:0007669"/>
    <property type="project" value="UniProtKB-KW"/>
</dbReference>
<evidence type="ECO:0000256" key="1">
    <source>
        <dbReference type="ARBA" id="ARBA00008779"/>
    </source>
</evidence>
<dbReference type="PROSITE" id="PS51318">
    <property type="entry name" value="TAT"/>
    <property type="match status" value="1"/>
</dbReference>
<dbReference type="RefSeq" id="WP_312880856.1">
    <property type="nucleotide sequence ID" value="NZ_JACJII010000001.1"/>
</dbReference>
<evidence type="ECO:0000256" key="2">
    <source>
        <dbReference type="ARBA" id="ARBA00022729"/>
    </source>
</evidence>
<comment type="caution">
    <text evidence="6">The sequence shown here is derived from an EMBL/GenBank/DDBJ whole genome shotgun (WGS) entry which is preliminary data.</text>
</comment>
<evidence type="ECO:0000259" key="5">
    <source>
        <dbReference type="Pfam" id="PF00884"/>
    </source>
</evidence>
<dbReference type="Pfam" id="PF00884">
    <property type="entry name" value="Sulfatase"/>
    <property type="match status" value="1"/>
</dbReference>
<evidence type="ECO:0000256" key="3">
    <source>
        <dbReference type="ARBA" id="ARBA00022801"/>
    </source>
</evidence>
<comment type="similarity">
    <text evidence="1">Belongs to the sulfatase family.</text>
</comment>
<dbReference type="InterPro" id="IPR024607">
    <property type="entry name" value="Sulfatase_CS"/>
</dbReference>
<accession>A0A7W3R716</accession>
<dbReference type="InterPro" id="IPR000917">
    <property type="entry name" value="Sulfatase_N"/>
</dbReference>
<keyword evidence="3" id="KW-0378">Hydrolase</keyword>
<dbReference type="EMBL" id="JACJII010000001">
    <property type="protein sequence ID" value="MBA9002207.1"/>
    <property type="molecule type" value="Genomic_DNA"/>
</dbReference>
<reference evidence="6 7" key="1">
    <citation type="submission" date="2020-08" db="EMBL/GenBank/DDBJ databases">
        <title>Sequencing the genomes of 1000 actinobacteria strains.</title>
        <authorList>
            <person name="Klenk H.-P."/>
        </authorList>
    </citation>
    <scope>NUCLEOTIDE SEQUENCE [LARGE SCALE GENOMIC DNA]</scope>
    <source>
        <strain evidence="6 7">DSM 45823</strain>
    </source>
</reference>
<gene>
    <name evidence="6" type="ORF">HNR21_001089</name>
</gene>
<dbReference type="Gene3D" id="3.40.720.10">
    <property type="entry name" value="Alkaline Phosphatase, subunit A"/>
    <property type="match status" value="1"/>
</dbReference>
<evidence type="ECO:0000313" key="6">
    <source>
        <dbReference type="EMBL" id="MBA9002207.1"/>
    </source>
</evidence>
<dbReference type="PANTHER" id="PTHR43108">
    <property type="entry name" value="N-ACETYLGLUCOSAMINE-6-SULFATASE FAMILY MEMBER"/>
    <property type="match status" value="1"/>
</dbReference>
<evidence type="ECO:0000313" key="7">
    <source>
        <dbReference type="Proteomes" id="UP000539313"/>
    </source>
</evidence>
<keyword evidence="4" id="KW-0325">Glycoprotein</keyword>